<evidence type="ECO:0000313" key="4">
    <source>
        <dbReference type="Proteomes" id="UP000321947"/>
    </source>
</evidence>
<dbReference type="AlphaFoldDB" id="A0A5A7SRJ6"/>
<evidence type="ECO:0000313" key="1">
    <source>
        <dbReference type="EMBL" id="KAA0033530.1"/>
    </source>
</evidence>
<gene>
    <name evidence="2" type="ORF">E5676_scaffold104G00890</name>
    <name evidence="1" type="ORF">E6C27_scaffold261G00740</name>
</gene>
<name>A0A5A7SRJ6_CUCMM</name>
<organism evidence="1 3">
    <name type="scientific">Cucumis melo var. makuwa</name>
    <name type="common">Oriental melon</name>
    <dbReference type="NCBI Taxonomy" id="1194695"/>
    <lineage>
        <taxon>Eukaryota</taxon>
        <taxon>Viridiplantae</taxon>
        <taxon>Streptophyta</taxon>
        <taxon>Embryophyta</taxon>
        <taxon>Tracheophyta</taxon>
        <taxon>Spermatophyta</taxon>
        <taxon>Magnoliopsida</taxon>
        <taxon>eudicotyledons</taxon>
        <taxon>Gunneridae</taxon>
        <taxon>Pentapetalae</taxon>
        <taxon>rosids</taxon>
        <taxon>fabids</taxon>
        <taxon>Cucurbitales</taxon>
        <taxon>Cucurbitaceae</taxon>
        <taxon>Benincaseae</taxon>
        <taxon>Cucumis</taxon>
    </lineage>
</organism>
<dbReference type="EMBL" id="SSTD01020124">
    <property type="protein sequence ID" value="TYJ95658.1"/>
    <property type="molecule type" value="Genomic_DNA"/>
</dbReference>
<dbReference type="EMBL" id="SSTE01020856">
    <property type="protein sequence ID" value="KAA0033530.1"/>
    <property type="molecule type" value="Genomic_DNA"/>
</dbReference>
<dbReference type="Proteomes" id="UP000321947">
    <property type="component" value="Unassembled WGS sequence"/>
</dbReference>
<dbReference type="Proteomes" id="UP000321393">
    <property type="component" value="Unassembled WGS sequence"/>
</dbReference>
<proteinExistence type="predicted"/>
<protein>
    <submittedName>
        <fullName evidence="1">Uncharacterized protein</fullName>
    </submittedName>
</protein>
<evidence type="ECO:0000313" key="2">
    <source>
        <dbReference type="EMBL" id="TYJ95658.1"/>
    </source>
</evidence>
<evidence type="ECO:0000313" key="3">
    <source>
        <dbReference type="Proteomes" id="UP000321393"/>
    </source>
</evidence>
<sequence>MASLKSLSQEKKHQIHWYILNNVDEIAKYRKQAALSTYSKDINEYFMIGLKIRSSKTRVRGTTFRMISSHLQWDLHLMFDPTLDASWVGYDFT</sequence>
<comment type="caution">
    <text evidence="1">The sequence shown here is derived from an EMBL/GenBank/DDBJ whole genome shotgun (WGS) entry which is preliminary data.</text>
</comment>
<accession>A0A5A7SRJ6</accession>
<reference evidence="3 4" key="1">
    <citation type="submission" date="2019-08" db="EMBL/GenBank/DDBJ databases">
        <title>Draft genome sequences of two oriental melons (Cucumis melo L. var makuwa).</title>
        <authorList>
            <person name="Kwon S.-Y."/>
        </authorList>
    </citation>
    <scope>NUCLEOTIDE SEQUENCE [LARGE SCALE GENOMIC DNA]</scope>
    <source>
        <strain evidence="4">cv. Chang Bougi</strain>
        <strain evidence="3">cv. SW 3</strain>
        <tissue evidence="1">Leaf</tissue>
    </source>
</reference>